<dbReference type="PROSITE" id="PS51100">
    <property type="entry name" value="PTS_EIIB_TYPE_3"/>
    <property type="match status" value="1"/>
</dbReference>
<dbReference type="InterPro" id="IPR051819">
    <property type="entry name" value="PTS_sugar-specific_EIIB"/>
</dbReference>
<evidence type="ECO:0000313" key="10">
    <source>
        <dbReference type="Proteomes" id="UP000016361"/>
    </source>
</evidence>
<dbReference type="PANTHER" id="PTHR34581">
    <property type="entry name" value="PTS SYSTEM N,N'-DIACETYLCHITOBIOSE-SPECIFIC EIIB COMPONENT"/>
    <property type="match status" value="1"/>
</dbReference>
<evidence type="ECO:0000256" key="2">
    <source>
        <dbReference type="ARBA" id="ARBA00022553"/>
    </source>
</evidence>
<dbReference type="eggNOG" id="ENOG5031E49">
    <property type="taxonomic scope" value="Bacteria"/>
</dbReference>
<evidence type="ECO:0000259" key="8">
    <source>
        <dbReference type="PROSITE" id="PS51100"/>
    </source>
</evidence>
<dbReference type="GO" id="GO:0016301">
    <property type="term" value="F:kinase activity"/>
    <property type="evidence" value="ECO:0007669"/>
    <property type="project" value="UniProtKB-KW"/>
</dbReference>
<comment type="caution">
    <text evidence="9">The sequence shown here is derived from an EMBL/GenBank/DDBJ whole genome shotgun (WGS) entry which is preliminary data.</text>
</comment>
<dbReference type="SUPFAM" id="SSF52794">
    <property type="entry name" value="PTS system IIB component-like"/>
    <property type="match status" value="1"/>
</dbReference>
<proteinExistence type="predicted"/>
<dbReference type="Proteomes" id="UP000016361">
    <property type="component" value="Unassembled WGS sequence"/>
</dbReference>
<evidence type="ECO:0000256" key="5">
    <source>
        <dbReference type="ARBA" id="ARBA00022683"/>
    </source>
</evidence>
<dbReference type="GO" id="GO:0009401">
    <property type="term" value="P:phosphoenolpyruvate-dependent sugar phosphotransferase system"/>
    <property type="evidence" value="ECO:0007669"/>
    <property type="project" value="UniProtKB-KW"/>
</dbReference>
<dbReference type="OrthoDB" id="9808134at2"/>
<dbReference type="RefSeq" id="WP_020279930.1">
    <property type="nucleotide sequence ID" value="NZ_AZED01000014.1"/>
</dbReference>
<protein>
    <recommendedName>
        <fullName evidence="8">PTS EIIB type-3 domain-containing protein</fullName>
    </recommendedName>
</protein>
<accession>S4NN22</accession>
<reference evidence="10" key="1">
    <citation type="journal article" date="2013" name="Genome Announc.">
        <title>Draft Genome Sequence of D-Branched-Chain Amino Acid Producer Lactobacillus otakiensis JCM 15040T, Isolated from a Traditional Japanese Pickle.</title>
        <authorList>
            <person name="Doi K."/>
            <person name="Mori K."/>
            <person name="Mutaguchi Y."/>
            <person name="Tashiro K."/>
            <person name="Fujino Y."/>
            <person name="Ohmori T."/>
            <person name="Kuhara S."/>
            <person name="Ohshima T."/>
        </authorList>
    </citation>
    <scope>NUCLEOTIDE SEQUENCE [LARGE SCALE GENOMIC DNA]</scope>
    <source>
        <strain evidence="10">JCM 15040</strain>
    </source>
</reference>
<evidence type="ECO:0000256" key="3">
    <source>
        <dbReference type="ARBA" id="ARBA00022597"/>
    </source>
</evidence>
<evidence type="ECO:0000256" key="7">
    <source>
        <dbReference type="PROSITE-ProRule" id="PRU00423"/>
    </source>
</evidence>
<keyword evidence="10" id="KW-1185">Reference proteome</keyword>
<dbReference type="InterPro" id="IPR003501">
    <property type="entry name" value="PTS_EIIB_2/3"/>
</dbReference>
<dbReference type="STRING" id="1423780.FD05_GL001627"/>
<keyword evidence="1" id="KW-0813">Transport</keyword>
<feature type="domain" description="PTS EIIB type-3" evidence="8">
    <location>
        <begin position="1"/>
        <end position="105"/>
    </location>
</feature>
<dbReference type="EMBL" id="BASH01000001">
    <property type="protein sequence ID" value="GAD15463.1"/>
    <property type="molecule type" value="Genomic_DNA"/>
</dbReference>
<dbReference type="GO" id="GO:0008982">
    <property type="term" value="F:protein-N(PI)-phosphohistidine-sugar phosphotransferase activity"/>
    <property type="evidence" value="ECO:0007669"/>
    <property type="project" value="InterPro"/>
</dbReference>
<dbReference type="AlphaFoldDB" id="S4NN22"/>
<organism evidence="9 10">
    <name type="scientific">Lentilactobacillus otakiensis DSM 19908 = JCM 15040</name>
    <dbReference type="NCBI Taxonomy" id="1423780"/>
    <lineage>
        <taxon>Bacteria</taxon>
        <taxon>Bacillati</taxon>
        <taxon>Bacillota</taxon>
        <taxon>Bacilli</taxon>
        <taxon>Lactobacillales</taxon>
        <taxon>Lactobacillaceae</taxon>
        <taxon>Lentilactobacillus</taxon>
    </lineage>
</organism>
<sequence length="105" mass="11766">MKKVLLICENGISSHYLVKAAQPFIELYDAHIQLNATDIDHAASYSDKDVELVLVAPQATYHDEELHLFDEDTPVETIPDEIYGWGNGEKLVKLIMEKLSPVEAA</sequence>
<keyword evidence="6" id="KW-0418">Kinase</keyword>
<dbReference type="InterPro" id="IPR013012">
    <property type="entry name" value="PTS_EIIB_3"/>
</dbReference>
<dbReference type="InterPro" id="IPR036095">
    <property type="entry name" value="PTS_EIIB-like_sf"/>
</dbReference>
<keyword evidence="5" id="KW-0598">Phosphotransferase system</keyword>
<evidence type="ECO:0000256" key="1">
    <source>
        <dbReference type="ARBA" id="ARBA00022448"/>
    </source>
</evidence>
<name>S4NN22_9LACO</name>
<gene>
    <name evidence="9" type="ORF">LOT_0001</name>
</gene>
<keyword evidence="2" id="KW-0597">Phosphoprotein</keyword>
<evidence type="ECO:0000256" key="6">
    <source>
        <dbReference type="ARBA" id="ARBA00022777"/>
    </source>
</evidence>
<evidence type="ECO:0000313" key="9">
    <source>
        <dbReference type="EMBL" id="GAD15463.1"/>
    </source>
</evidence>
<keyword evidence="4" id="KW-0808">Transferase</keyword>
<dbReference type="Pfam" id="PF02302">
    <property type="entry name" value="PTS_IIB"/>
    <property type="match status" value="1"/>
</dbReference>
<keyword evidence="3" id="KW-0762">Sugar transport</keyword>
<dbReference type="GeneID" id="301048857"/>
<dbReference type="PANTHER" id="PTHR34581:SF2">
    <property type="entry name" value="PTS SYSTEM N,N'-DIACETYLCHITOBIOSE-SPECIFIC EIIB COMPONENT"/>
    <property type="match status" value="1"/>
</dbReference>
<feature type="modified residue" description="Phosphocysteine; by EIIA" evidence="7">
    <location>
        <position position="8"/>
    </location>
</feature>
<dbReference type="Gene3D" id="3.40.50.2300">
    <property type="match status" value="1"/>
</dbReference>
<evidence type="ECO:0000256" key="4">
    <source>
        <dbReference type="ARBA" id="ARBA00022679"/>
    </source>
</evidence>